<keyword evidence="4 8" id="KW-1003">Cell membrane</keyword>
<gene>
    <name evidence="10" type="ORF">CIAN88_21200</name>
</gene>
<keyword evidence="3 8" id="KW-0813">Transport</keyword>
<evidence type="ECO:0000256" key="5">
    <source>
        <dbReference type="ARBA" id="ARBA00022692"/>
    </source>
</evidence>
<reference evidence="10 11" key="1">
    <citation type="submission" date="2014-08" db="EMBL/GenBank/DDBJ databases">
        <title>Clostridium innocuum, an unnegligible vancomycin-resistant pathogen causing extra-intestinal infections.</title>
        <authorList>
            <person name="Feng Y."/>
            <person name="Chiu C.-H."/>
        </authorList>
    </citation>
    <scope>NUCLEOTIDE SEQUENCE [LARGE SCALE GENOMIC DNA]</scope>
    <source>
        <strain evidence="10 11">AN88</strain>
    </source>
</reference>
<evidence type="ECO:0000256" key="4">
    <source>
        <dbReference type="ARBA" id="ARBA00022475"/>
    </source>
</evidence>
<comment type="similarity">
    <text evidence="2 8">Belongs to the prokaryotic riboflavin transporter (P-RFT) (TC 2.A.87) family.</text>
</comment>
<proteinExistence type="inferred from homology"/>
<keyword evidence="5 9" id="KW-0812">Transmembrane</keyword>
<dbReference type="PIRSF" id="PIRSF037778">
    <property type="entry name" value="UCP037778_transp_RibU"/>
    <property type="match status" value="1"/>
</dbReference>
<organism evidence="10 11">
    <name type="scientific">Clostridium innocuum</name>
    <dbReference type="NCBI Taxonomy" id="1522"/>
    <lineage>
        <taxon>Bacteria</taxon>
        <taxon>Bacillati</taxon>
        <taxon>Bacillota</taxon>
        <taxon>Clostridia</taxon>
        <taxon>Eubacteriales</taxon>
        <taxon>Clostridiaceae</taxon>
        <taxon>Clostridium</taxon>
    </lineage>
</organism>
<dbReference type="AlphaFoldDB" id="A0A099I171"/>
<evidence type="ECO:0000313" key="10">
    <source>
        <dbReference type="EMBL" id="KGJ51331.1"/>
    </source>
</evidence>
<comment type="function">
    <text evidence="8">Probably a riboflavin-binding protein that interacts with the energy-coupling factor (ECF) ABC-transporter complex.</text>
</comment>
<name>A0A099I171_CLOIN</name>
<accession>A0A099I171</accession>
<dbReference type="InterPro" id="IPR024529">
    <property type="entry name" value="ECF_trnsprt_substrate-spec"/>
</dbReference>
<evidence type="ECO:0000256" key="3">
    <source>
        <dbReference type="ARBA" id="ARBA00022448"/>
    </source>
</evidence>
<dbReference type="Gene3D" id="1.10.1760.20">
    <property type="match status" value="1"/>
</dbReference>
<feature type="transmembrane region" description="Helical" evidence="9">
    <location>
        <begin position="116"/>
        <end position="137"/>
    </location>
</feature>
<evidence type="ECO:0000256" key="7">
    <source>
        <dbReference type="ARBA" id="ARBA00023136"/>
    </source>
</evidence>
<feature type="transmembrane region" description="Helical" evidence="9">
    <location>
        <begin position="50"/>
        <end position="70"/>
    </location>
</feature>
<feature type="transmembrane region" description="Helical" evidence="9">
    <location>
        <begin position="16"/>
        <end position="38"/>
    </location>
</feature>
<dbReference type="Proteomes" id="UP000030008">
    <property type="component" value="Unassembled WGS sequence"/>
</dbReference>
<comment type="subcellular location">
    <subcellularLocation>
        <location evidence="1">Cell membrane</location>
        <topology evidence="1">Multi-pass membrane protein</topology>
    </subcellularLocation>
</comment>
<evidence type="ECO:0000256" key="9">
    <source>
        <dbReference type="SAM" id="Phobius"/>
    </source>
</evidence>
<comment type="caution">
    <text evidence="10">The sequence shown here is derived from an EMBL/GenBank/DDBJ whole genome shotgun (WGS) entry which is preliminary data.</text>
</comment>
<sequence>MSAYVSTKSRMSVQTIAKISILGALAFLVMMFEIPLPFAPDFYKLGFDEVIVLIGGFALGPWAAVCIEALKIALNLLIGGTITMGVGELTNFLIGLSFVLPATIIYQRDKRRKHALFGLIAGTICMTILGGLLNYFVMLPAYSYFMNLPLDRIIEFGHAVNPNINGLLALVLMATTPFNVLKGVLCSIVVFLSYKKVSPVIKKQ</sequence>
<dbReference type="Pfam" id="PF12822">
    <property type="entry name" value="ECF_trnsprt"/>
    <property type="match status" value="1"/>
</dbReference>
<keyword evidence="7 8" id="KW-0472">Membrane</keyword>
<dbReference type="InterPro" id="IPR025720">
    <property type="entry name" value="RibU"/>
</dbReference>
<feature type="transmembrane region" description="Helical" evidence="9">
    <location>
        <begin position="167"/>
        <end position="194"/>
    </location>
</feature>
<dbReference type="PANTHER" id="PTHR38438">
    <property type="entry name" value="RIBOFLAVIN TRANSPORTER RIBU"/>
    <property type="match status" value="1"/>
</dbReference>
<dbReference type="EMBL" id="JQIF01000127">
    <property type="protein sequence ID" value="KGJ51331.1"/>
    <property type="molecule type" value="Genomic_DNA"/>
</dbReference>
<evidence type="ECO:0000256" key="1">
    <source>
        <dbReference type="ARBA" id="ARBA00004651"/>
    </source>
</evidence>
<protein>
    <recommendedName>
        <fullName evidence="8">Riboflavin transporter</fullName>
    </recommendedName>
</protein>
<keyword evidence="6 9" id="KW-1133">Transmembrane helix</keyword>
<evidence type="ECO:0000256" key="8">
    <source>
        <dbReference type="PIRNR" id="PIRNR037778"/>
    </source>
</evidence>
<dbReference type="RefSeq" id="WP_044908078.1">
    <property type="nucleotide sequence ID" value="NZ_JQIF01000127.1"/>
</dbReference>
<evidence type="ECO:0000256" key="2">
    <source>
        <dbReference type="ARBA" id="ARBA00005540"/>
    </source>
</evidence>
<dbReference type="GO" id="GO:0032217">
    <property type="term" value="F:riboflavin transmembrane transporter activity"/>
    <property type="evidence" value="ECO:0007669"/>
    <property type="project" value="UniProtKB-UniRule"/>
</dbReference>
<evidence type="ECO:0000313" key="11">
    <source>
        <dbReference type="Proteomes" id="UP000030008"/>
    </source>
</evidence>
<evidence type="ECO:0000256" key="6">
    <source>
        <dbReference type="ARBA" id="ARBA00022989"/>
    </source>
</evidence>
<dbReference type="GO" id="GO:0005886">
    <property type="term" value="C:plasma membrane"/>
    <property type="evidence" value="ECO:0007669"/>
    <property type="project" value="UniProtKB-SubCell"/>
</dbReference>
<feature type="transmembrane region" description="Helical" evidence="9">
    <location>
        <begin position="76"/>
        <end position="104"/>
    </location>
</feature>
<dbReference type="PANTHER" id="PTHR38438:SF1">
    <property type="entry name" value="RIBOFLAVIN TRANSPORTER RIBU"/>
    <property type="match status" value="1"/>
</dbReference>